<dbReference type="Proteomes" id="UP000198806">
    <property type="component" value="Unassembled WGS sequence"/>
</dbReference>
<dbReference type="RefSeq" id="WP_242960768.1">
    <property type="nucleotide sequence ID" value="NZ_BAABFM010000003.1"/>
</dbReference>
<proteinExistence type="predicted"/>
<dbReference type="EMBL" id="FOWD01000001">
    <property type="protein sequence ID" value="SFN74904.1"/>
    <property type="molecule type" value="Genomic_DNA"/>
</dbReference>
<protein>
    <submittedName>
        <fullName evidence="1">YmaF family protein</fullName>
    </submittedName>
</protein>
<name>A0A1I5BJI7_9FIRM</name>
<dbReference type="AlphaFoldDB" id="A0A1I5BJI7"/>
<dbReference type="Pfam" id="PF12788">
    <property type="entry name" value="YmaF"/>
    <property type="match status" value="1"/>
</dbReference>
<evidence type="ECO:0000313" key="2">
    <source>
        <dbReference type="Proteomes" id="UP000198806"/>
    </source>
</evidence>
<accession>A0A1I5BJI7</accession>
<dbReference type="InterPro" id="IPR024307">
    <property type="entry name" value="YmaF"/>
</dbReference>
<reference evidence="1 2" key="1">
    <citation type="submission" date="2016-10" db="EMBL/GenBank/DDBJ databases">
        <authorList>
            <person name="de Groot N.N."/>
        </authorList>
    </citation>
    <scope>NUCLEOTIDE SEQUENCE [LARGE SCALE GENOMIC DNA]</scope>
    <source>
        <strain evidence="1 2">DSM 1283</strain>
    </source>
</reference>
<gene>
    <name evidence="1" type="ORF">SAMN04489757_10147</name>
</gene>
<keyword evidence="2" id="KW-1185">Reference proteome</keyword>
<sequence length="142" mass="16935">MGSHMSNHRNCCRERERERECERENEQRHVHEVQGSVFIAEPEEEPHNHRFATVSGEAIPCGEHDHVHEVKFRTDFFNDHFHEFCGKTGGAIRVGDRHVHFLKDFTTVVDGHRHEFRFNTFIDNPIGEEHKKSKHNYRYDME</sequence>
<evidence type="ECO:0000313" key="1">
    <source>
        <dbReference type="EMBL" id="SFN74904.1"/>
    </source>
</evidence>
<dbReference type="STRING" id="1527.SAMN04489757_10147"/>
<organism evidence="1 2">
    <name type="scientific">Anaerocolumna aminovalerica</name>
    <dbReference type="NCBI Taxonomy" id="1527"/>
    <lineage>
        <taxon>Bacteria</taxon>
        <taxon>Bacillati</taxon>
        <taxon>Bacillota</taxon>
        <taxon>Clostridia</taxon>
        <taxon>Lachnospirales</taxon>
        <taxon>Lachnospiraceae</taxon>
        <taxon>Anaerocolumna</taxon>
    </lineage>
</organism>